<evidence type="ECO:0000313" key="2">
    <source>
        <dbReference type="EMBL" id="CAG8456401.1"/>
    </source>
</evidence>
<evidence type="ECO:0000313" key="3">
    <source>
        <dbReference type="Proteomes" id="UP000789706"/>
    </source>
</evidence>
<dbReference type="Proteomes" id="UP000789706">
    <property type="component" value="Unassembled WGS sequence"/>
</dbReference>
<protein>
    <submittedName>
        <fullName evidence="2">9114_t:CDS:1</fullName>
    </submittedName>
</protein>
<proteinExistence type="predicted"/>
<sequence length="180" mass="20601">MVYANTEKEIFTADTVKVPKSIIEEIGVREDLVTLIPPYTIQRYEKIIPFRNEEEFSLTGENGEKENWYILDGLEGGHTYEARISYVASNFESQEKLSTTQKFIRVRAIHDGVSVIPGRDSQPVIYNIVLETLLFGVPRVAFKLILVLGVMMGLIYFILVPMIYKSLQKVIVGDEKEHEE</sequence>
<dbReference type="AlphaFoldDB" id="A0A9N8YXK8"/>
<dbReference type="EMBL" id="CAJVPK010000133">
    <property type="protein sequence ID" value="CAG8456401.1"/>
    <property type="molecule type" value="Genomic_DNA"/>
</dbReference>
<organism evidence="2 3">
    <name type="scientific">Diversispora eburnea</name>
    <dbReference type="NCBI Taxonomy" id="1213867"/>
    <lineage>
        <taxon>Eukaryota</taxon>
        <taxon>Fungi</taxon>
        <taxon>Fungi incertae sedis</taxon>
        <taxon>Mucoromycota</taxon>
        <taxon>Glomeromycotina</taxon>
        <taxon>Glomeromycetes</taxon>
        <taxon>Diversisporales</taxon>
        <taxon>Diversisporaceae</taxon>
        <taxon>Diversispora</taxon>
    </lineage>
</organism>
<keyword evidence="1" id="KW-0472">Membrane</keyword>
<keyword evidence="3" id="KW-1185">Reference proteome</keyword>
<reference evidence="2" key="1">
    <citation type="submission" date="2021-06" db="EMBL/GenBank/DDBJ databases">
        <authorList>
            <person name="Kallberg Y."/>
            <person name="Tangrot J."/>
            <person name="Rosling A."/>
        </authorList>
    </citation>
    <scope>NUCLEOTIDE SEQUENCE</scope>
    <source>
        <strain evidence="2">AZ414A</strain>
    </source>
</reference>
<name>A0A9N8YXK8_9GLOM</name>
<keyword evidence="1" id="KW-1133">Transmembrane helix</keyword>
<dbReference type="OrthoDB" id="3360032at2759"/>
<evidence type="ECO:0000256" key="1">
    <source>
        <dbReference type="SAM" id="Phobius"/>
    </source>
</evidence>
<accession>A0A9N8YXK8</accession>
<gene>
    <name evidence="2" type="ORF">DEBURN_LOCUS2438</name>
</gene>
<feature type="transmembrane region" description="Helical" evidence="1">
    <location>
        <begin position="140"/>
        <end position="159"/>
    </location>
</feature>
<keyword evidence="1" id="KW-0812">Transmembrane</keyword>
<comment type="caution">
    <text evidence="2">The sequence shown here is derived from an EMBL/GenBank/DDBJ whole genome shotgun (WGS) entry which is preliminary data.</text>
</comment>